<evidence type="ECO:0000256" key="6">
    <source>
        <dbReference type="ARBA" id="ARBA00022792"/>
    </source>
</evidence>
<keyword evidence="4 10" id="KW-0812">Transmembrane</keyword>
<feature type="repeat" description="Solcar" evidence="10">
    <location>
        <begin position="246"/>
        <end position="342"/>
    </location>
</feature>
<evidence type="ECO:0000256" key="8">
    <source>
        <dbReference type="ARBA" id="ARBA00023128"/>
    </source>
</evidence>
<evidence type="ECO:0000256" key="4">
    <source>
        <dbReference type="ARBA" id="ARBA00022692"/>
    </source>
</evidence>
<keyword evidence="5" id="KW-0677">Repeat</keyword>
<feature type="region of interest" description="Disordered" evidence="12">
    <location>
        <begin position="1"/>
        <end position="21"/>
    </location>
</feature>
<dbReference type="Proteomes" id="UP000245942">
    <property type="component" value="Unassembled WGS sequence"/>
</dbReference>
<dbReference type="STRING" id="1684307.A0A316UHR6"/>
<dbReference type="OrthoDB" id="6703404at2759"/>
<keyword evidence="6" id="KW-0999">Mitochondrion inner membrane</keyword>
<dbReference type="Gene3D" id="1.50.40.10">
    <property type="entry name" value="Mitochondrial carrier domain"/>
    <property type="match status" value="1"/>
</dbReference>
<dbReference type="Pfam" id="PF00153">
    <property type="entry name" value="Mito_carr"/>
    <property type="match status" value="3"/>
</dbReference>
<dbReference type="PANTHER" id="PTHR45928">
    <property type="entry name" value="RE38146P"/>
    <property type="match status" value="1"/>
</dbReference>
<keyword evidence="14" id="KW-1185">Reference proteome</keyword>
<evidence type="ECO:0000256" key="3">
    <source>
        <dbReference type="ARBA" id="ARBA00022448"/>
    </source>
</evidence>
<organism evidence="13 14">
    <name type="scientific">Pseudomicrostroma glucosiphilum</name>
    <dbReference type="NCBI Taxonomy" id="1684307"/>
    <lineage>
        <taxon>Eukaryota</taxon>
        <taxon>Fungi</taxon>
        <taxon>Dikarya</taxon>
        <taxon>Basidiomycota</taxon>
        <taxon>Ustilaginomycotina</taxon>
        <taxon>Exobasidiomycetes</taxon>
        <taxon>Microstromatales</taxon>
        <taxon>Microstromatales incertae sedis</taxon>
        <taxon>Pseudomicrostroma</taxon>
    </lineage>
</organism>
<evidence type="ECO:0000256" key="10">
    <source>
        <dbReference type="PROSITE-ProRule" id="PRU00282"/>
    </source>
</evidence>
<feature type="repeat" description="Solcar" evidence="10">
    <location>
        <begin position="29"/>
        <end position="118"/>
    </location>
</feature>
<name>A0A316UHR6_9BASI</name>
<keyword evidence="7" id="KW-1133">Transmembrane helix</keyword>
<dbReference type="AlphaFoldDB" id="A0A316UHR6"/>
<feature type="repeat" description="Solcar" evidence="10">
    <location>
        <begin position="130"/>
        <end position="223"/>
    </location>
</feature>
<dbReference type="EMBL" id="KZ819321">
    <property type="protein sequence ID" value="PWN23871.1"/>
    <property type="molecule type" value="Genomic_DNA"/>
</dbReference>
<evidence type="ECO:0000256" key="12">
    <source>
        <dbReference type="SAM" id="MobiDB-lite"/>
    </source>
</evidence>
<dbReference type="InterPro" id="IPR018108">
    <property type="entry name" value="MCP_transmembrane"/>
</dbReference>
<evidence type="ECO:0000256" key="5">
    <source>
        <dbReference type="ARBA" id="ARBA00022737"/>
    </source>
</evidence>
<evidence type="ECO:0000313" key="14">
    <source>
        <dbReference type="Proteomes" id="UP000245942"/>
    </source>
</evidence>
<dbReference type="SUPFAM" id="SSF103506">
    <property type="entry name" value="Mitochondrial carrier"/>
    <property type="match status" value="1"/>
</dbReference>
<gene>
    <name evidence="13" type="ORF">BCV69DRAFT_291824</name>
</gene>
<accession>A0A316UHR6</accession>
<dbReference type="RefSeq" id="XP_025351031.1">
    <property type="nucleotide sequence ID" value="XM_025493770.1"/>
</dbReference>
<dbReference type="GeneID" id="37015504"/>
<keyword evidence="8" id="KW-0496">Mitochondrion</keyword>
<comment type="similarity">
    <text evidence="2 11">Belongs to the mitochondrial carrier (TC 2.A.29) family.</text>
</comment>
<evidence type="ECO:0000256" key="7">
    <source>
        <dbReference type="ARBA" id="ARBA00022989"/>
    </source>
</evidence>
<dbReference type="InterPro" id="IPR051508">
    <property type="entry name" value="Mito_Carrier_Antiporter"/>
</dbReference>
<sequence length="349" mass="37227">MASSSTGAGAAPGPASPTATFTKPAPAPLSLAESFVMGALAACTAVTVTNPFEVVKTRMQLYGELGTKGGYQSPFKVFGETVKHEGVRGIQRGLGPAYVYQILLNGSRLGFYEPFRVGFNRLAGKSKTEVWAIGSLAAGASSGVVGAVLGNPFFLVKARLQAYSPHLDPASARHKYTSTFNGLSTIVKAEGARGLTRGWTAAVLRTAMGSTAQLPAYNLAKSYLSNLKPEDTFTYNPALYLAGKPNSFWTYLASSIFSGLCVCAVMQPADTALTRMYNQPVRIDEKTGRTVGTLYKGPLHCLYLTAKAEGPLAWYKGTTAHLARIAPHTVLTLVMNEAYSRWYLQATRG</sequence>
<evidence type="ECO:0000256" key="1">
    <source>
        <dbReference type="ARBA" id="ARBA00004448"/>
    </source>
</evidence>
<dbReference type="GO" id="GO:0005743">
    <property type="term" value="C:mitochondrial inner membrane"/>
    <property type="evidence" value="ECO:0007669"/>
    <property type="project" value="UniProtKB-SubCell"/>
</dbReference>
<dbReference type="InterPro" id="IPR023395">
    <property type="entry name" value="MCP_dom_sf"/>
</dbReference>
<dbReference type="PANTHER" id="PTHR45928:SF1">
    <property type="entry name" value="RE38146P"/>
    <property type="match status" value="1"/>
</dbReference>
<keyword evidence="3 11" id="KW-0813">Transport</keyword>
<proteinExistence type="inferred from homology"/>
<dbReference type="PROSITE" id="PS50920">
    <property type="entry name" value="SOLCAR"/>
    <property type="match status" value="3"/>
</dbReference>
<evidence type="ECO:0000256" key="11">
    <source>
        <dbReference type="RuleBase" id="RU000488"/>
    </source>
</evidence>
<keyword evidence="9 10" id="KW-0472">Membrane</keyword>
<protein>
    <submittedName>
        <fullName evidence="13">Mitochondrial carrier</fullName>
    </submittedName>
</protein>
<evidence type="ECO:0000256" key="2">
    <source>
        <dbReference type="ARBA" id="ARBA00006375"/>
    </source>
</evidence>
<comment type="subcellular location">
    <subcellularLocation>
        <location evidence="1">Mitochondrion inner membrane</location>
        <topology evidence="1">Multi-pass membrane protein</topology>
    </subcellularLocation>
</comment>
<evidence type="ECO:0000313" key="13">
    <source>
        <dbReference type="EMBL" id="PWN23871.1"/>
    </source>
</evidence>
<reference evidence="13 14" key="1">
    <citation type="journal article" date="2018" name="Mol. Biol. Evol.">
        <title>Broad Genomic Sampling Reveals a Smut Pathogenic Ancestry of the Fungal Clade Ustilaginomycotina.</title>
        <authorList>
            <person name="Kijpornyongpan T."/>
            <person name="Mondo S.J."/>
            <person name="Barry K."/>
            <person name="Sandor L."/>
            <person name="Lee J."/>
            <person name="Lipzen A."/>
            <person name="Pangilinan J."/>
            <person name="LaButti K."/>
            <person name="Hainaut M."/>
            <person name="Henrissat B."/>
            <person name="Grigoriev I.V."/>
            <person name="Spatafora J.W."/>
            <person name="Aime M.C."/>
        </authorList>
    </citation>
    <scope>NUCLEOTIDE SEQUENCE [LARGE SCALE GENOMIC DNA]</scope>
    <source>
        <strain evidence="13 14">MCA 4718</strain>
    </source>
</reference>
<evidence type="ECO:0000256" key="9">
    <source>
        <dbReference type="ARBA" id="ARBA00023136"/>
    </source>
</evidence>